<keyword evidence="3" id="KW-1185">Reference proteome</keyword>
<accession>A0A316DIX1</accession>
<name>A0A316DIX1_9FLAO</name>
<evidence type="ECO:0000313" key="3">
    <source>
        <dbReference type="Proteomes" id="UP000245430"/>
    </source>
</evidence>
<organism evidence="2 3">
    <name type="scientific">Xanthomarina spongicola</name>
    <dbReference type="NCBI Taxonomy" id="570520"/>
    <lineage>
        <taxon>Bacteria</taxon>
        <taxon>Pseudomonadati</taxon>
        <taxon>Bacteroidota</taxon>
        <taxon>Flavobacteriia</taxon>
        <taxon>Flavobacteriales</taxon>
        <taxon>Flavobacteriaceae</taxon>
        <taxon>Xanthomarina</taxon>
    </lineage>
</organism>
<dbReference type="EMBL" id="QGGP01000008">
    <property type="protein sequence ID" value="PWK17548.1"/>
    <property type="molecule type" value="Genomic_DNA"/>
</dbReference>
<evidence type="ECO:0000256" key="1">
    <source>
        <dbReference type="SAM" id="SignalP"/>
    </source>
</evidence>
<keyword evidence="1" id="KW-0732">Signal</keyword>
<proteinExistence type="predicted"/>
<dbReference type="AlphaFoldDB" id="A0A316DIX1"/>
<comment type="caution">
    <text evidence="2">The sequence shown here is derived from an EMBL/GenBank/DDBJ whole genome shotgun (WGS) entry which is preliminary data.</text>
</comment>
<gene>
    <name evidence="2" type="ORF">LX78_02650</name>
</gene>
<feature type="signal peptide" evidence="1">
    <location>
        <begin position="1"/>
        <end position="23"/>
    </location>
</feature>
<dbReference type="Proteomes" id="UP000245430">
    <property type="component" value="Unassembled WGS sequence"/>
</dbReference>
<reference evidence="2 3" key="1">
    <citation type="submission" date="2018-05" db="EMBL/GenBank/DDBJ databases">
        <title>Genomic Encyclopedia of Archaeal and Bacterial Type Strains, Phase II (KMG-II): from individual species to whole genera.</title>
        <authorList>
            <person name="Goeker M."/>
        </authorList>
    </citation>
    <scope>NUCLEOTIDE SEQUENCE [LARGE SCALE GENOMIC DNA]</scope>
    <source>
        <strain evidence="2 3">DSM 22637</strain>
    </source>
</reference>
<feature type="chain" id="PRO_5016453205" description="LTXXQ motif family protein" evidence="1">
    <location>
        <begin position="24"/>
        <end position="118"/>
    </location>
</feature>
<evidence type="ECO:0008006" key="4">
    <source>
        <dbReference type="Google" id="ProtNLM"/>
    </source>
</evidence>
<protein>
    <recommendedName>
        <fullName evidence="4">LTXXQ motif family protein</fullName>
    </recommendedName>
</protein>
<dbReference type="OrthoDB" id="1444407at2"/>
<evidence type="ECO:0000313" key="2">
    <source>
        <dbReference type="EMBL" id="PWK17548.1"/>
    </source>
</evidence>
<dbReference type="RefSeq" id="WP_109683231.1">
    <property type="nucleotide sequence ID" value="NZ_QGGP01000008.1"/>
</dbReference>
<sequence length="118" mass="13591">MKKYISFLSFIALFFIGMQFSSAQTADKQQSPEAIAKQQTYQLHKLLNLTGDQQGDIFRVLVDAQQNLQVLDKKDNTDIIKQEGTRTVNNNVEASFKKILTPEQFKTYQESLVKEEKK</sequence>